<dbReference type="Gene3D" id="3.40.33.10">
    <property type="entry name" value="CAP"/>
    <property type="match status" value="1"/>
</dbReference>
<evidence type="ECO:0000313" key="3">
    <source>
        <dbReference type="Proteomes" id="UP000267096"/>
    </source>
</evidence>
<organism evidence="4">
    <name type="scientific">Anisakis simplex</name>
    <name type="common">Herring worm</name>
    <dbReference type="NCBI Taxonomy" id="6269"/>
    <lineage>
        <taxon>Eukaryota</taxon>
        <taxon>Metazoa</taxon>
        <taxon>Ecdysozoa</taxon>
        <taxon>Nematoda</taxon>
        <taxon>Chromadorea</taxon>
        <taxon>Rhabditida</taxon>
        <taxon>Spirurina</taxon>
        <taxon>Ascaridomorpha</taxon>
        <taxon>Ascaridoidea</taxon>
        <taxon>Anisakidae</taxon>
        <taxon>Anisakis</taxon>
        <taxon>Anisakis simplex complex</taxon>
    </lineage>
</organism>
<feature type="domain" description="SCP" evidence="1">
    <location>
        <begin position="9"/>
        <end position="153"/>
    </location>
</feature>
<sequence length="226" mass="25044">MVVIEASERFYQQIIDAHNRFRAQHGSEPLVVSAELSEQAQNWANKLALRGHLAYCELPGIGENITFFPLWIDGEKVVEHWYNEHVKYEYDTPGWQAGTNYFTQVVWKSTSEIGIGRSFVAARPVEQQTALGAIALPTPTITAVQQRELNAINNNSNDIGACHNGDNIDSDINTANKILLTTSSESTSNNPFPGEQIVVVFYRPAGNNNRAGQFATNVLKPKVVSN</sequence>
<dbReference type="PANTHER" id="PTHR10334">
    <property type="entry name" value="CYSTEINE-RICH SECRETORY PROTEIN-RELATED"/>
    <property type="match status" value="1"/>
</dbReference>
<dbReference type="SMART" id="SM00198">
    <property type="entry name" value="SCP"/>
    <property type="match status" value="1"/>
</dbReference>
<dbReference type="InterPro" id="IPR035940">
    <property type="entry name" value="CAP_sf"/>
</dbReference>
<dbReference type="InterPro" id="IPR001283">
    <property type="entry name" value="CRISP-related"/>
</dbReference>
<dbReference type="Proteomes" id="UP000267096">
    <property type="component" value="Unassembled WGS sequence"/>
</dbReference>
<dbReference type="EMBL" id="UYRR01031033">
    <property type="protein sequence ID" value="VDK44129.1"/>
    <property type="molecule type" value="Genomic_DNA"/>
</dbReference>
<dbReference type="AlphaFoldDB" id="A0A0M3JTR9"/>
<dbReference type="Pfam" id="PF00188">
    <property type="entry name" value="CAP"/>
    <property type="match status" value="1"/>
</dbReference>
<dbReference type="WBParaSite" id="ASIM_0001144601-mRNA-1">
    <property type="protein sequence ID" value="ASIM_0001144601-mRNA-1"/>
    <property type="gene ID" value="ASIM_0001144601"/>
</dbReference>
<name>A0A0M3JTR9_ANISI</name>
<dbReference type="PRINTS" id="PR00837">
    <property type="entry name" value="V5TPXLIKE"/>
</dbReference>
<evidence type="ECO:0000313" key="4">
    <source>
        <dbReference type="WBParaSite" id="ASIM_0001144601-mRNA-1"/>
    </source>
</evidence>
<dbReference type="SUPFAM" id="SSF55797">
    <property type="entry name" value="PR-1-like"/>
    <property type="match status" value="1"/>
</dbReference>
<dbReference type="CDD" id="cd05382">
    <property type="entry name" value="CAP_GAPR1-like"/>
    <property type="match status" value="1"/>
</dbReference>
<proteinExistence type="predicted"/>
<evidence type="ECO:0000313" key="2">
    <source>
        <dbReference type="EMBL" id="VDK44129.1"/>
    </source>
</evidence>
<dbReference type="OrthoDB" id="337038at2759"/>
<reference evidence="4" key="1">
    <citation type="submission" date="2017-02" db="UniProtKB">
        <authorList>
            <consortium name="WormBaseParasite"/>
        </authorList>
    </citation>
    <scope>IDENTIFICATION</scope>
</reference>
<evidence type="ECO:0000259" key="1">
    <source>
        <dbReference type="SMART" id="SM00198"/>
    </source>
</evidence>
<keyword evidence="3" id="KW-1185">Reference proteome</keyword>
<reference evidence="2 3" key="2">
    <citation type="submission" date="2018-11" db="EMBL/GenBank/DDBJ databases">
        <authorList>
            <consortium name="Pathogen Informatics"/>
        </authorList>
    </citation>
    <scope>NUCLEOTIDE SEQUENCE [LARGE SCALE GENOMIC DNA]</scope>
</reference>
<dbReference type="InterPro" id="IPR014044">
    <property type="entry name" value="CAP_dom"/>
</dbReference>
<accession>A0A0M3JTR9</accession>
<protein>
    <submittedName>
        <fullName evidence="4">SCP domain-containing protein</fullName>
    </submittedName>
</protein>
<gene>
    <name evidence="2" type="ORF">ASIM_LOCUS11004</name>
</gene>
<dbReference type="InterPro" id="IPR034113">
    <property type="entry name" value="SCP_GAPR1-like"/>
</dbReference>